<dbReference type="FunFam" id="2.40.30.10:FF:000004">
    <property type="entry name" value="50S ribosomal protein L3"/>
    <property type="match status" value="1"/>
</dbReference>
<dbReference type="InterPro" id="IPR009000">
    <property type="entry name" value="Transl_B-barrel_sf"/>
</dbReference>
<dbReference type="STRING" id="634994.GCWU000323_02809"/>
<evidence type="ECO:0000256" key="5">
    <source>
        <dbReference type="ARBA" id="ARBA00035457"/>
    </source>
</evidence>
<keyword evidence="3" id="KW-0687">Ribonucleoprotein</keyword>
<name>C9N1T4_9FUSO</name>
<feature type="region of interest" description="Disordered" evidence="6">
    <location>
        <begin position="1"/>
        <end position="42"/>
    </location>
</feature>
<protein>
    <recommendedName>
        <fullName evidence="4">Large ribosomal subunit protein uL3</fullName>
    </recommendedName>
    <alternativeName>
        <fullName evidence="5">50S ribosomal protein L3</fullName>
    </alternativeName>
</protein>
<dbReference type="AlphaFoldDB" id="C9N1T4"/>
<evidence type="ECO:0000256" key="6">
    <source>
        <dbReference type="SAM" id="MobiDB-lite"/>
    </source>
</evidence>
<dbReference type="GO" id="GO:0022625">
    <property type="term" value="C:cytosolic large ribosomal subunit"/>
    <property type="evidence" value="ECO:0007669"/>
    <property type="project" value="TreeGrafter"/>
</dbReference>
<keyword evidence="2 7" id="KW-0689">Ribosomal protein</keyword>
<dbReference type="InterPro" id="IPR019927">
    <property type="entry name" value="Ribosomal_uL3_bac/org-type"/>
</dbReference>
<dbReference type="SUPFAM" id="SSF50447">
    <property type="entry name" value="Translation proteins"/>
    <property type="match status" value="1"/>
</dbReference>
<dbReference type="PANTHER" id="PTHR11229">
    <property type="entry name" value="50S RIBOSOMAL PROTEIN L3"/>
    <property type="match status" value="1"/>
</dbReference>
<evidence type="ECO:0000256" key="3">
    <source>
        <dbReference type="ARBA" id="ARBA00023274"/>
    </source>
</evidence>
<dbReference type="eggNOG" id="COG0087">
    <property type="taxonomic scope" value="Bacteria"/>
</dbReference>
<proteinExistence type="inferred from homology"/>
<dbReference type="GO" id="GO:0003735">
    <property type="term" value="F:structural constituent of ribosome"/>
    <property type="evidence" value="ECO:0007669"/>
    <property type="project" value="InterPro"/>
</dbReference>
<dbReference type="Proteomes" id="UP000006233">
    <property type="component" value="Unassembled WGS sequence"/>
</dbReference>
<dbReference type="PANTHER" id="PTHR11229:SF16">
    <property type="entry name" value="LARGE RIBOSOMAL SUBUNIT PROTEIN UL3C"/>
    <property type="match status" value="1"/>
</dbReference>
<accession>C9N1T4</accession>
<dbReference type="GO" id="GO:0006412">
    <property type="term" value="P:translation"/>
    <property type="evidence" value="ECO:0007669"/>
    <property type="project" value="InterPro"/>
</dbReference>
<dbReference type="EMBL" id="ACVB02000032">
    <property type="protein sequence ID" value="EEX73202.1"/>
    <property type="molecule type" value="Genomic_DNA"/>
</dbReference>
<sequence length="90" mass="9555">MKRHNFGGNRASHGVSRNHRLGGSNAGGAASNSNVPKGKKMAGRLGAEKVTVQNLQVIKYDVENSLLLVKGAVPGPKNGYLVIKKSVKKY</sequence>
<evidence type="ECO:0000256" key="1">
    <source>
        <dbReference type="ARBA" id="ARBA00006540"/>
    </source>
</evidence>
<evidence type="ECO:0000313" key="7">
    <source>
        <dbReference type="EMBL" id="EEX73202.1"/>
    </source>
</evidence>
<gene>
    <name evidence="7" type="ORF">GCWU000323_02809</name>
</gene>
<organism evidence="7 8">
    <name type="scientific">Leptotrichia hofstadii F0254</name>
    <dbReference type="NCBI Taxonomy" id="634994"/>
    <lineage>
        <taxon>Bacteria</taxon>
        <taxon>Fusobacteriati</taxon>
        <taxon>Fusobacteriota</taxon>
        <taxon>Fusobacteriia</taxon>
        <taxon>Fusobacteriales</taxon>
        <taxon>Leptotrichiaceae</taxon>
        <taxon>Leptotrichia</taxon>
    </lineage>
</organism>
<dbReference type="Gene3D" id="2.40.30.10">
    <property type="entry name" value="Translation factors"/>
    <property type="match status" value="1"/>
</dbReference>
<evidence type="ECO:0000256" key="4">
    <source>
        <dbReference type="ARBA" id="ARBA00035243"/>
    </source>
</evidence>
<evidence type="ECO:0000256" key="2">
    <source>
        <dbReference type="ARBA" id="ARBA00022980"/>
    </source>
</evidence>
<reference evidence="7 8" key="1">
    <citation type="submission" date="2009-09" db="EMBL/GenBank/DDBJ databases">
        <authorList>
            <person name="Weinstock G."/>
            <person name="Sodergren E."/>
            <person name="Clifton S."/>
            <person name="Fulton L."/>
            <person name="Fulton B."/>
            <person name="Courtney L."/>
            <person name="Fronick C."/>
            <person name="Harrison M."/>
            <person name="Strong C."/>
            <person name="Farmer C."/>
            <person name="Delahaunty K."/>
            <person name="Markovic C."/>
            <person name="Hall O."/>
            <person name="Minx P."/>
            <person name="Tomlinson C."/>
            <person name="Mitreva M."/>
            <person name="Nelson J."/>
            <person name="Hou S."/>
            <person name="Wollam A."/>
            <person name="Pepin K.H."/>
            <person name="Johnson M."/>
            <person name="Bhonagiri V."/>
            <person name="Nash W.E."/>
            <person name="Warren W."/>
            <person name="Chinwalla A."/>
            <person name="Mardis E.R."/>
            <person name="Wilson R.K."/>
        </authorList>
    </citation>
    <scope>NUCLEOTIDE SEQUENCE [LARGE SCALE GENOMIC DNA]</scope>
    <source>
        <strain evidence="7 8">F0254</strain>
    </source>
</reference>
<dbReference type="HOGENOM" id="CLU_197637_0_0_0"/>
<evidence type="ECO:0000313" key="8">
    <source>
        <dbReference type="Proteomes" id="UP000006233"/>
    </source>
</evidence>
<comment type="caution">
    <text evidence="7">The sequence shown here is derived from an EMBL/GenBank/DDBJ whole genome shotgun (WGS) entry which is preliminary data.</text>
</comment>
<comment type="similarity">
    <text evidence="1">Belongs to the universal ribosomal protein uL3 family.</text>
</comment>